<accession>A0A921MRY1</accession>
<dbReference type="InterPro" id="IPR007115">
    <property type="entry name" value="6-PTP_synth/QueD"/>
</dbReference>
<dbReference type="GO" id="GO:0046872">
    <property type="term" value="F:metal ion binding"/>
    <property type="evidence" value="ECO:0007669"/>
    <property type="project" value="UniProtKB-KW"/>
</dbReference>
<evidence type="ECO:0000256" key="5">
    <source>
        <dbReference type="ARBA" id="ARBA00018141"/>
    </source>
</evidence>
<evidence type="ECO:0000256" key="4">
    <source>
        <dbReference type="ARBA" id="ARBA00012982"/>
    </source>
</evidence>
<protein>
    <recommendedName>
        <fullName evidence="5">6-carboxy-5,6,7,8-tetrahydropterin synthase</fullName>
        <ecNumber evidence="4">4.1.2.50</ecNumber>
    </recommendedName>
    <alternativeName>
        <fullName evidence="9">Queuosine biosynthesis protein QueD</fullName>
    </alternativeName>
</protein>
<dbReference type="RefSeq" id="WP_273306300.1">
    <property type="nucleotide sequence ID" value="NZ_DYUD01000023.1"/>
</dbReference>
<comment type="caution">
    <text evidence="11">The sequence shown here is derived from an EMBL/GenBank/DDBJ whole genome shotgun (WGS) entry which is preliminary data.</text>
</comment>
<proteinExistence type="inferred from homology"/>
<dbReference type="EC" id="4.1.2.50" evidence="4"/>
<keyword evidence="6" id="KW-0479">Metal-binding</keyword>
<evidence type="ECO:0000313" key="11">
    <source>
        <dbReference type="EMBL" id="HJG89260.1"/>
    </source>
</evidence>
<evidence type="ECO:0000256" key="6">
    <source>
        <dbReference type="ARBA" id="ARBA00022723"/>
    </source>
</evidence>
<dbReference type="GO" id="GO:0070497">
    <property type="term" value="F:6-carboxytetrahydropterin synthase activity"/>
    <property type="evidence" value="ECO:0007669"/>
    <property type="project" value="UniProtKB-EC"/>
</dbReference>
<dbReference type="EMBL" id="DYUD01000023">
    <property type="protein sequence ID" value="HJG89260.1"/>
    <property type="molecule type" value="Genomic_DNA"/>
</dbReference>
<dbReference type="PANTHER" id="PTHR12589:SF7">
    <property type="entry name" value="6-PYRUVOYL TETRAHYDROBIOPTERIN SYNTHASE"/>
    <property type="match status" value="1"/>
</dbReference>
<name>A0A921MRY1_9BACT</name>
<comment type="pathway">
    <text evidence="2">Purine metabolism; 7-cyano-7-deazaguanine biosynthesis.</text>
</comment>
<reference evidence="11" key="2">
    <citation type="submission" date="2021-09" db="EMBL/GenBank/DDBJ databases">
        <authorList>
            <person name="Gilroy R."/>
        </authorList>
    </citation>
    <scope>NUCLEOTIDE SEQUENCE</scope>
    <source>
        <strain evidence="11">CHK121-7720</strain>
    </source>
</reference>
<gene>
    <name evidence="11" type="ORF">K8U91_07305</name>
</gene>
<evidence type="ECO:0000256" key="7">
    <source>
        <dbReference type="ARBA" id="ARBA00022833"/>
    </source>
</evidence>
<comment type="catalytic activity">
    <reaction evidence="10">
        <text>7,8-dihydroneopterin 3'-triphosphate + H2O = 6-carboxy-5,6,7,8-tetrahydropterin + triphosphate + acetaldehyde + 2 H(+)</text>
        <dbReference type="Rhea" id="RHEA:27966"/>
        <dbReference type="ChEBI" id="CHEBI:15343"/>
        <dbReference type="ChEBI" id="CHEBI:15377"/>
        <dbReference type="ChEBI" id="CHEBI:15378"/>
        <dbReference type="ChEBI" id="CHEBI:18036"/>
        <dbReference type="ChEBI" id="CHEBI:58462"/>
        <dbReference type="ChEBI" id="CHEBI:61032"/>
        <dbReference type="EC" id="4.1.2.50"/>
    </reaction>
</comment>
<keyword evidence="8" id="KW-0456">Lyase</keyword>
<evidence type="ECO:0000256" key="9">
    <source>
        <dbReference type="ARBA" id="ARBA00031449"/>
    </source>
</evidence>
<dbReference type="Pfam" id="PF01242">
    <property type="entry name" value="PTPS"/>
    <property type="match status" value="1"/>
</dbReference>
<dbReference type="SUPFAM" id="SSF55620">
    <property type="entry name" value="Tetrahydrobiopterin biosynthesis enzymes-like"/>
    <property type="match status" value="1"/>
</dbReference>
<dbReference type="PANTHER" id="PTHR12589">
    <property type="entry name" value="PYRUVOYL TETRAHYDROBIOPTERIN SYNTHASE"/>
    <property type="match status" value="1"/>
</dbReference>
<sequence>MYYVAKTMEIAGAHALTLSYESKCEQLHGHNWIITVYCKSEELNADGMVCDFKHIKDQIHGYLDHGNLNELLPFNPTAENIARWITDQIPQCYKTKVQESGGNIAVYRVDDCKDDDFAL</sequence>
<dbReference type="Proteomes" id="UP000757103">
    <property type="component" value="Unassembled WGS sequence"/>
</dbReference>
<reference evidence="11" key="1">
    <citation type="journal article" date="2021" name="PeerJ">
        <title>Extensive microbial diversity within the chicken gut microbiome revealed by metagenomics and culture.</title>
        <authorList>
            <person name="Gilroy R."/>
            <person name="Ravi A."/>
            <person name="Getino M."/>
            <person name="Pursley I."/>
            <person name="Horton D.L."/>
            <person name="Alikhan N.F."/>
            <person name="Baker D."/>
            <person name="Gharbi K."/>
            <person name="Hall N."/>
            <person name="Watson M."/>
            <person name="Adriaenssens E.M."/>
            <person name="Foster-Nyarko E."/>
            <person name="Jarju S."/>
            <person name="Secka A."/>
            <person name="Antonio M."/>
            <person name="Oren A."/>
            <person name="Chaudhuri R.R."/>
            <person name="La Ragione R."/>
            <person name="Hildebrand F."/>
            <person name="Pallen M.J."/>
        </authorList>
    </citation>
    <scope>NUCLEOTIDE SEQUENCE</scope>
    <source>
        <strain evidence="11">CHK121-7720</strain>
    </source>
</reference>
<dbReference type="AlphaFoldDB" id="A0A921MRY1"/>
<evidence type="ECO:0000256" key="8">
    <source>
        <dbReference type="ARBA" id="ARBA00023239"/>
    </source>
</evidence>
<evidence type="ECO:0000256" key="2">
    <source>
        <dbReference type="ARBA" id="ARBA00005061"/>
    </source>
</evidence>
<evidence type="ECO:0000313" key="12">
    <source>
        <dbReference type="Proteomes" id="UP000757103"/>
    </source>
</evidence>
<dbReference type="Gene3D" id="3.30.479.10">
    <property type="entry name" value="6-pyruvoyl tetrahydropterin synthase/QueD"/>
    <property type="match status" value="1"/>
</dbReference>
<comment type="similarity">
    <text evidence="3">Belongs to the PTPS family. QueD subfamily.</text>
</comment>
<organism evidence="11 12">
    <name type="scientific">Barnesiella viscericola</name>
    <dbReference type="NCBI Taxonomy" id="397865"/>
    <lineage>
        <taxon>Bacteria</taxon>
        <taxon>Pseudomonadati</taxon>
        <taxon>Bacteroidota</taxon>
        <taxon>Bacteroidia</taxon>
        <taxon>Bacteroidales</taxon>
        <taxon>Barnesiellaceae</taxon>
        <taxon>Barnesiella</taxon>
    </lineage>
</organism>
<evidence type="ECO:0000256" key="1">
    <source>
        <dbReference type="ARBA" id="ARBA00001947"/>
    </source>
</evidence>
<comment type="cofactor">
    <cofactor evidence="1">
        <name>Zn(2+)</name>
        <dbReference type="ChEBI" id="CHEBI:29105"/>
    </cofactor>
</comment>
<evidence type="ECO:0000256" key="10">
    <source>
        <dbReference type="ARBA" id="ARBA00048807"/>
    </source>
</evidence>
<dbReference type="InterPro" id="IPR038418">
    <property type="entry name" value="6-PTP_synth/QueD_sf"/>
</dbReference>
<evidence type="ECO:0000256" key="3">
    <source>
        <dbReference type="ARBA" id="ARBA00008900"/>
    </source>
</evidence>
<keyword evidence="7" id="KW-0862">Zinc</keyword>